<evidence type="ECO:0000313" key="2">
    <source>
        <dbReference type="Proteomes" id="UP001157006"/>
    </source>
</evidence>
<sequence length="118" mass="13357">MGLNGGSCLYVTTSDPEQKDCMISRFLYMTFWASLGQQRYRQYNMMYAGFWTDLFGLICRVISGLGQQYGGVSLCRALTCLWTVCIGKQSSNSRLSSFFLECSIWIGKAGFYGQQDSR</sequence>
<dbReference type="EMBL" id="OX451735">
    <property type="protein sequence ID" value="CAI8592121.1"/>
    <property type="molecule type" value="Genomic_DNA"/>
</dbReference>
<dbReference type="AlphaFoldDB" id="A0AAV0Z0Y1"/>
<keyword evidence="2" id="KW-1185">Reference proteome</keyword>
<proteinExistence type="predicted"/>
<accession>A0AAV0Z0Y1</accession>
<gene>
    <name evidence="1" type="ORF">VFH_I023800</name>
</gene>
<protein>
    <submittedName>
        <fullName evidence="1">Uncharacterized protein</fullName>
    </submittedName>
</protein>
<name>A0AAV0Z0Y1_VICFA</name>
<organism evidence="1 2">
    <name type="scientific">Vicia faba</name>
    <name type="common">Broad bean</name>
    <name type="synonym">Faba vulgaris</name>
    <dbReference type="NCBI Taxonomy" id="3906"/>
    <lineage>
        <taxon>Eukaryota</taxon>
        <taxon>Viridiplantae</taxon>
        <taxon>Streptophyta</taxon>
        <taxon>Embryophyta</taxon>
        <taxon>Tracheophyta</taxon>
        <taxon>Spermatophyta</taxon>
        <taxon>Magnoliopsida</taxon>
        <taxon>eudicotyledons</taxon>
        <taxon>Gunneridae</taxon>
        <taxon>Pentapetalae</taxon>
        <taxon>rosids</taxon>
        <taxon>fabids</taxon>
        <taxon>Fabales</taxon>
        <taxon>Fabaceae</taxon>
        <taxon>Papilionoideae</taxon>
        <taxon>50 kb inversion clade</taxon>
        <taxon>NPAAA clade</taxon>
        <taxon>Hologalegina</taxon>
        <taxon>IRL clade</taxon>
        <taxon>Fabeae</taxon>
        <taxon>Vicia</taxon>
    </lineage>
</organism>
<dbReference type="Proteomes" id="UP001157006">
    <property type="component" value="Chromosome 1S"/>
</dbReference>
<reference evidence="1 2" key="1">
    <citation type="submission" date="2023-01" db="EMBL/GenBank/DDBJ databases">
        <authorList>
            <person name="Kreplak J."/>
        </authorList>
    </citation>
    <scope>NUCLEOTIDE SEQUENCE [LARGE SCALE GENOMIC DNA]</scope>
</reference>
<evidence type="ECO:0000313" key="1">
    <source>
        <dbReference type="EMBL" id="CAI8592121.1"/>
    </source>
</evidence>